<dbReference type="HOGENOM" id="CLU_2357515_0_0_9"/>
<organism evidence="1 2">
    <name type="scientific">Pseudoramibacter alactolyticus ATCC 23263</name>
    <dbReference type="NCBI Taxonomy" id="887929"/>
    <lineage>
        <taxon>Bacteria</taxon>
        <taxon>Bacillati</taxon>
        <taxon>Bacillota</taxon>
        <taxon>Clostridia</taxon>
        <taxon>Eubacteriales</taxon>
        <taxon>Eubacteriaceae</taxon>
        <taxon>Pseudoramibacter</taxon>
    </lineage>
</organism>
<sequence length="96" mass="10864">MIDCKQGRGIKAGDVVFLYAAAPVSAILYKCKVTETDIPYDYRDGSLTITALMRIALQKTYQPAAFSFERLKDEYGIFAIRRPREIPRSLSEALKK</sequence>
<accession>E6MFY6</accession>
<evidence type="ECO:0000313" key="2">
    <source>
        <dbReference type="Proteomes" id="UP000004754"/>
    </source>
</evidence>
<comment type="caution">
    <text evidence="1">The sequence shown here is derived from an EMBL/GenBank/DDBJ whole genome shotgun (WGS) entry which is preliminary data.</text>
</comment>
<gene>
    <name evidence="1" type="ORF">HMP0721_0919</name>
</gene>
<proteinExistence type="predicted"/>
<reference evidence="1 2" key="1">
    <citation type="submission" date="2010-12" db="EMBL/GenBank/DDBJ databases">
        <authorList>
            <person name="Muzny D."/>
            <person name="Qin X."/>
            <person name="Deng J."/>
            <person name="Jiang H."/>
            <person name="Liu Y."/>
            <person name="Qu J."/>
            <person name="Song X.-Z."/>
            <person name="Zhang L."/>
            <person name="Thornton R."/>
            <person name="Coyle M."/>
            <person name="Francisco L."/>
            <person name="Jackson L."/>
            <person name="Javaid M."/>
            <person name="Korchina V."/>
            <person name="Kovar C."/>
            <person name="Mata R."/>
            <person name="Mathew T."/>
            <person name="Ngo R."/>
            <person name="Nguyen L."/>
            <person name="Nguyen N."/>
            <person name="Okwuonu G."/>
            <person name="Ongeri F."/>
            <person name="Pham C."/>
            <person name="Simmons D."/>
            <person name="Wilczek-Boney K."/>
            <person name="Hale W."/>
            <person name="Jakkamsetti A."/>
            <person name="Pham P."/>
            <person name="Ruth R."/>
            <person name="San Lucas F."/>
            <person name="Warren J."/>
            <person name="Zhang J."/>
            <person name="Zhao Z."/>
            <person name="Zhou C."/>
            <person name="Zhu D."/>
            <person name="Lee S."/>
            <person name="Bess C."/>
            <person name="Blankenburg K."/>
            <person name="Forbes L."/>
            <person name="Fu Q."/>
            <person name="Gubbala S."/>
            <person name="Hirani K."/>
            <person name="Jayaseelan J.C."/>
            <person name="Lara F."/>
            <person name="Munidasa M."/>
            <person name="Palculict T."/>
            <person name="Patil S."/>
            <person name="Pu L.-L."/>
            <person name="Saada N."/>
            <person name="Tang L."/>
            <person name="Weissenberger G."/>
            <person name="Zhu Y."/>
            <person name="Hemphill L."/>
            <person name="Shang Y."/>
            <person name="Youmans B."/>
            <person name="Ayvaz T."/>
            <person name="Ross M."/>
            <person name="Santibanez J."/>
            <person name="Aqrawi P."/>
            <person name="Gross S."/>
            <person name="Joshi V."/>
            <person name="Fowler G."/>
            <person name="Nazareth L."/>
            <person name="Reid J."/>
            <person name="Worley K."/>
            <person name="Petrosino J."/>
            <person name="Highlander S."/>
            <person name="Gibbs R."/>
        </authorList>
    </citation>
    <scope>NUCLEOTIDE SEQUENCE [LARGE SCALE GENOMIC DNA]</scope>
    <source>
        <strain evidence="1 2">ATCC 23263</strain>
    </source>
</reference>
<name>E6MFY6_9FIRM</name>
<dbReference type="STRING" id="887929.HMP0721_0919"/>
<dbReference type="eggNOG" id="COG2315">
    <property type="taxonomic scope" value="Bacteria"/>
</dbReference>
<evidence type="ECO:0000313" key="1">
    <source>
        <dbReference type="EMBL" id="EFV01526.1"/>
    </source>
</evidence>
<dbReference type="EMBL" id="AEQN01000016">
    <property type="protein sequence ID" value="EFV01526.1"/>
    <property type="molecule type" value="Genomic_DNA"/>
</dbReference>
<dbReference type="AlphaFoldDB" id="E6MFY6"/>
<keyword evidence="2" id="KW-1185">Reference proteome</keyword>
<protein>
    <submittedName>
        <fullName evidence="1">Uncharacterized protein</fullName>
    </submittedName>
</protein>
<dbReference type="Proteomes" id="UP000004754">
    <property type="component" value="Unassembled WGS sequence"/>
</dbReference>